<evidence type="ECO:0000313" key="2">
    <source>
        <dbReference type="Proteomes" id="UP000191931"/>
    </source>
</evidence>
<accession>A0A1W1HDX6</accession>
<dbReference type="STRING" id="1246637.MTBBW1_2380021"/>
<keyword evidence="2" id="KW-1185">Reference proteome</keyword>
<reference evidence="1 2" key="1">
    <citation type="submission" date="2017-03" db="EMBL/GenBank/DDBJ databases">
        <authorList>
            <person name="Afonso C.L."/>
            <person name="Miller P.J."/>
            <person name="Scott M.A."/>
            <person name="Spackman E."/>
            <person name="Goraichik I."/>
            <person name="Dimitrov K.M."/>
            <person name="Suarez D.L."/>
            <person name="Swayne D.E."/>
        </authorList>
    </citation>
    <scope>NUCLEOTIDE SEQUENCE [LARGE SCALE GENOMIC DNA]</scope>
    <source>
        <strain evidence="1">PRJEB14757</strain>
    </source>
</reference>
<dbReference type="Proteomes" id="UP000191931">
    <property type="component" value="Unassembled WGS sequence"/>
</dbReference>
<sequence>MPTEALIRSAIGGGKRLNKHENDNFFLDIHFFFSKINQKSGVLWSKKFPLISGEKKGA</sequence>
<gene>
    <name evidence="1" type="ORF">MTBBW1_2380021</name>
</gene>
<dbReference type="AlphaFoldDB" id="A0A1W1HDX6"/>
<dbReference type="EMBL" id="FWEV01000155">
    <property type="protein sequence ID" value="SLM30697.1"/>
    <property type="molecule type" value="Genomic_DNA"/>
</dbReference>
<protein>
    <submittedName>
        <fullName evidence="1">Uncharacterized protein</fullName>
    </submittedName>
</protein>
<name>A0A1W1HDX6_9BACT</name>
<evidence type="ECO:0000313" key="1">
    <source>
        <dbReference type="EMBL" id="SLM30697.1"/>
    </source>
</evidence>
<proteinExistence type="predicted"/>
<organism evidence="1 2">
    <name type="scientific">Desulfamplus magnetovallimortis</name>
    <dbReference type="NCBI Taxonomy" id="1246637"/>
    <lineage>
        <taxon>Bacteria</taxon>
        <taxon>Pseudomonadati</taxon>
        <taxon>Thermodesulfobacteriota</taxon>
        <taxon>Desulfobacteria</taxon>
        <taxon>Desulfobacterales</taxon>
        <taxon>Desulfobacteraceae</taxon>
        <taxon>Desulfamplus</taxon>
    </lineage>
</organism>